<dbReference type="Gene3D" id="3.40.50.1820">
    <property type="entry name" value="alpha/beta hydrolase"/>
    <property type="match status" value="1"/>
</dbReference>
<evidence type="ECO:0000313" key="2">
    <source>
        <dbReference type="EMBL" id="KAL2072919.1"/>
    </source>
</evidence>
<dbReference type="PANTHER" id="PTHR33428:SF14">
    <property type="entry name" value="CARBOXYLESTERASE TYPE B DOMAIN-CONTAINING PROTEIN"/>
    <property type="match status" value="1"/>
</dbReference>
<dbReference type="EMBL" id="JAZHXI010000003">
    <property type="protein sequence ID" value="KAL2072919.1"/>
    <property type="molecule type" value="Genomic_DNA"/>
</dbReference>
<dbReference type="Proteomes" id="UP001595075">
    <property type="component" value="Unassembled WGS sequence"/>
</dbReference>
<proteinExistence type="predicted"/>
<evidence type="ECO:0000256" key="1">
    <source>
        <dbReference type="SAM" id="SignalP"/>
    </source>
</evidence>
<dbReference type="PANTHER" id="PTHR33428">
    <property type="entry name" value="CHLOROPHYLLASE-2, CHLOROPLASTIC"/>
    <property type="match status" value="1"/>
</dbReference>
<organism evidence="2 3">
    <name type="scientific">Oculimacula yallundae</name>
    <dbReference type="NCBI Taxonomy" id="86028"/>
    <lineage>
        <taxon>Eukaryota</taxon>
        <taxon>Fungi</taxon>
        <taxon>Dikarya</taxon>
        <taxon>Ascomycota</taxon>
        <taxon>Pezizomycotina</taxon>
        <taxon>Leotiomycetes</taxon>
        <taxon>Helotiales</taxon>
        <taxon>Ploettnerulaceae</taxon>
        <taxon>Oculimacula</taxon>
    </lineage>
</organism>
<reference evidence="2 3" key="1">
    <citation type="journal article" date="2024" name="Commun. Biol.">
        <title>Comparative genomic analysis of thermophilic fungi reveals convergent evolutionary adaptations and gene losses.</title>
        <authorList>
            <person name="Steindorff A.S."/>
            <person name="Aguilar-Pontes M.V."/>
            <person name="Robinson A.J."/>
            <person name="Andreopoulos B."/>
            <person name="LaButti K."/>
            <person name="Kuo A."/>
            <person name="Mondo S."/>
            <person name="Riley R."/>
            <person name="Otillar R."/>
            <person name="Haridas S."/>
            <person name="Lipzen A."/>
            <person name="Grimwood J."/>
            <person name="Schmutz J."/>
            <person name="Clum A."/>
            <person name="Reid I.D."/>
            <person name="Moisan M.C."/>
            <person name="Butler G."/>
            <person name="Nguyen T.T.M."/>
            <person name="Dewar K."/>
            <person name="Conant G."/>
            <person name="Drula E."/>
            <person name="Henrissat B."/>
            <person name="Hansel C."/>
            <person name="Singer S."/>
            <person name="Hutchinson M.I."/>
            <person name="de Vries R.P."/>
            <person name="Natvig D.O."/>
            <person name="Powell A.J."/>
            <person name="Tsang A."/>
            <person name="Grigoriev I.V."/>
        </authorList>
    </citation>
    <scope>NUCLEOTIDE SEQUENCE [LARGE SCALE GENOMIC DNA]</scope>
    <source>
        <strain evidence="2 3">CBS 494.80</strain>
    </source>
</reference>
<keyword evidence="1" id="KW-0732">Signal</keyword>
<evidence type="ECO:0000313" key="3">
    <source>
        <dbReference type="Proteomes" id="UP001595075"/>
    </source>
</evidence>
<evidence type="ECO:0008006" key="4">
    <source>
        <dbReference type="Google" id="ProtNLM"/>
    </source>
</evidence>
<keyword evidence="3" id="KW-1185">Reference proteome</keyword>
<accession>A0ABR4CV01</accession>
<dbReference type="InterPro" id="IPR029058">
    <property type="entry name" value="AB_hydrolase_fold"/>
</dbReference>
<feature type="signal peptide" evidence="1">
    <location>
        <begin position="1"/>
        <end position="17"/>
    </location>
</feature>
<sequence length="274" mass="28362">MTSYFLALLSFFSVVTSAVINGRQSTSVGSGRFAPAAYTQDNTLTGHTLFAPKTVPSGVKMPVLLWGNGGCSADSLQSAPFLIQLASHGILVIASGTPKGSGSTTAAQMTAGIDWIKNKAGTGAYANVDASRIIAAGWSCGGVEAYAQAWDSRVQSLGIWSSGLLTNYTAAGAIKKPVFYFMGGSGDMAYANAERDYKALPAGVPKWKGNLNVGHGGTYTQTNGGKFGIAGGYWLDWLLRGDTSAASYFTGAGAKNDGWSVESANLDKIAVTPI</sequence>
<comment type="caution">
    <text evidence="2">The sequence shown here is derived from an EMBL/GenBank/DDBJ whole genome shotgun (WGS) entry which is preliminary data.</text>
</comment>
<dbReference type="SUPFAM" id="SSF53474">
    <property type="entry name" value="alpha/beta-Hydrolases"/>
    <property type="match status" value="1"/>
</dbReference>
<name>A0ABR4CV01_9HELO</name>
<protein>
    <recommendedName>
        <fullName evidence="4">Alpha/beta-hydrolase</fullName>
    </recommendedName>
</protein>
<gene>
    <name evidence="2" type="ORF">VTL71DRAFT_10243</name>
</gene>
<feature type="chain" id="PRO_5047444013" description="Alpha/beta-hydrolase" evidence="1">
    <location>
        <begin position="18"/>
        <end position="274"/>
    </location>
</feature>